<dbReference type="EMBL" id="JAATOP010000011">
    <property type="protein sequence ID" value="NIY73538.1"/>
    <property type="molecule type" value="Genomic_DNA"/>
</dbReference>
<dbReference type="InterPro" id="IPR011060">
    <property type="entry name" value="RibuloseP-bd_barrel"/>
</dbReference>
<organism evidence="10 11">
    <name type="scientific">Marivivens donghaensis</name>
    <dbReference type="NCBI Taxonomy" id="1699413"/>
    <lineage>
        <taxon>Bacteria</taxon>
        <taxon>Pseudomonadati</taxon>
        <taxon>Pseudomonadota</taxon>
        <taxon>Alphaproteobacteria</taxon>
        <taxon>Rhodobacterales</taxon>
        <taxon>Paracoccaceae</taxon>
        <taxon>Marivivens group</taxon>
        <taxon>Marivivens</taxon>
    </lineage>
</organism>
<dbReference type="SUPFAM" id="SSF51366">
    <property type="entry name" value="Ribulose-phoshate binding barrel"/>
    <property type="match status" value="1"/>
</dbReference>
<dbReference type="HAMAP" id="MF_00131">
    <property type="entry name" value="Trp_synth_alpha"/>
    <property type="match status" value="1"/>
</dbReference>
<keyword evidence="4 8" id="KW-0822">Tryptophan biosynthesis</keyword>
<evidence type="ECO:0000256" key="2">
    <source>
        <dbReference type="ARBA" id="ARBA00011270"/>
    </source>
</evidence>
<dbReference type="PANTHER" id="PTHR43406">
    <property type="entry name" value="TRYPTOPHAN SYNTHASE, ALPHA CHAIN"/>
    <property type="match status" value="1"/>
</dbReference>
<evidence type="ECO:0000256" key="1">
    <source>
        <dbReference type="ARBA" id="ARBA00004733"/>
    </source>
</evidence>
<dbReference type="CDD" id="cd04724">
    <property type="entry name" value="Tryptophan_synthase_alpha"/>
    <property type="match status" value="1"/>
</dbReference>
<evidence type="ECO:0000256" key="3">
    <source>
        <dbReference type="ARBA" id="ARBA00022605"/>
    </source>
</evidence>
<comment type="function">
    <text evidence="8">The alpha subunit is responsible for the aldol cleavage of indoleglycerol phosphate to indole and glyceraldehyde 3-phosphate.</text>
</comment>
<evidence type="ECO:0000313" key="10">
    <source>
        <dbReference type="EMBL" id="NIY73538.1"/>
    </source>
</evidence>
<keyword evidence="11" id="KW-1185">Reference proteome</keyword>
<dbReference type="InterPro" id="IPR013785">
    <property type="entry name" value="Aldolase_TIM"/>
</dbReference>
<evidence type="ECO:0000313" key="11">
    <source>
        <dbReference type="Proteomes" id="UP000709466"/>
    </source>
</evidence>
<comment type="similarity">
    <text evidence="8 9">Belongs to the TrpA family.</text>
</comment>
<name>A0ABX0VZL6_9RHOB</name>
<evidence type="ECO:0000256" key="4">
    <source>
        <dbReference type="ARBA" id="ARBA00022822"/>
    </source>
</evidence>
<dbReference type="Gene3D" id="3.20.20.70">
    <property type="entry name" value="Aldolase class I"/>
    <property type="match status" value="1"/>
</dbReference>
<evidence type="ECO:0000256" key="8">
    <source>
        <dbReference type="HAMAP-Rule" id="MF_00131"/>
    </source>
</evidence>
<evidence type="ECO:0000256" key="5">
    <source>
        <dbReference type="ARBA" id="ARBA00023141"/>
    </source>
</evidence>
<dbReference type="InterPro" id="IPR002028">
    <property type="entry name" value="Trp_synthase_suA"/>
</dbReference>
<comment type="subunit">
    <text evidence="2 8">Tetramer of two alpha and two beta chains.</text>
</comment>
<reference evidence="10 11" key="1">
    <citation type="submission" date="2020-03" db="EMBL/GenBank/DDBJ databases">
        <title>Bacterial isolates of synthetic phycosphere.</title>
        <authorList>
            <person name="Fu H."/>
            <person name="Moran M.A."/>
        </authorList>
    </citation>
    <scope>NUCLEOTIDE SEQUENCE [LARGE SCALE GENOMIC DNA]</scope>
    <source>
        <strain evidence="10 11">HF1</strain>
    </source>
</reference>
<dbReference type="EC" id="4.2.1.20" evidence="8"/>
<sequence length="276" mass="28985">MTTRIDACFEKARAENRPVLVTYTMAGDPDAETSLAVLKNIVASGADIVEFGLPFTDPVADGPAIQAAGLRAIDAGQTARKTLELVKEFRKECPDTPVILMGYYNPIYSYGPVKFVADAKDAGVDGFIVVDVPAEEDDELCLPAMEAGLAFIRLVPPTADDERLPVILKNSSGFVYHVSINGITGSATPDYSVVSSALARIRKYTDLPIVVGFGVKTGEHAAALGEHADGVVVGTALVNQIASTFADGNKATDATATSVNHMVADLAAGVRKAKKS</sequence>
<dbReference type="PANTHER" id="PTHR43406:SF1">
    <property type="entry name" value="TRYPTOPHAN SYNTHASE ALPHA CHAIN, CHLOROPLASTIC"/>
    <property type="match status" value="1"/>
</dbReference>
<evidence type="ECO:0000256" key="6">
    <source>
        <dbReference type="ARBA" id="ARBA00023239"/>
    </source>
</evidence>
<evidence type="ECO:0000256" key="9">
    <source>
        <dbReference type="RuleBase" id="RU003662"/>
    </source>
</evidence>
<gene>
    <name evidence="8" type="primary">trpA</name>
    <name evidence="10" type="ORF">HCZ30_13985</name>
</gene>
<comment type="caution">
    <text evidence="10">The sequence shown here is derived from an EMBL/GenBank/DDBJ whole genome shotgun (WGS) entry which is preliminary data.</text>
</comment>
<keyword evidence="6 8" id="KW-0456">Lyase</keyword>
<evidence type="ECO:0000256" key="7">
    <source>
        <dbReference type="ARBA" id="ARBA00049047"/>
    </source>
</evidence>
<comment type="catalytic activity">
    <reaction evidence="7 8">
        <text>(1S,2R)-1-C-(indol-3-yl)glycerol 3-phosphate + L-serine = D-glyceraldehyde 3-phosphate + L-tryptophan + H2O</text>
        <dbReference type="Rhea" id="RHEA:10532"/>
        <dbReference type="ChEBI" id="CHEBI:15377"/>
        <dbReference type="ChEBI" id="CHEBI:33384"/>
        <dbReference type="ChEBI" id="CHEBI:57912"/>
        <dbReference type="ChEBI" id="CHEBI:58866"/>
        <dbReference type="ChEBI" id="CHEBI:59776"/>
        <dbReference type="EC" id="4.2.1.20"/>
    </reaction>
</comment>
<proteinExistence type="inferred from homology"/>
<dbReference type="RefSeq" id="WP_167638924.1">
    <property type="nucleotide sequence ID" value="NZ_JAATOP010000011.1"/>
</dbReference>
<dbReference type="NCBIfam" id="TIGR00262">
    <property type="entry name" value="trpA"/>
    <property type="match status" value="1"/>
</dbReference>
<feature type="active site" description="Proton acceptor" evidence="8">
    <location>
        <position position="50"/>
    </location>
</feature>
<dbReference type="Pfam" id="PF00290">
    <property type="entry name" value="Trp_syntA"/>
    <property type="match status" value="1"/>
</dbReference>
<protein>
    <recommendedName>
        <fullName evidence="8">Tryptophan synthase alpha chain</fullName>
        <ecNumber evidence="8">4.2.1.20</ecNumber>
    </recommendedName>
</protein>
<dbReference type="GO" id="GO:0004834">
    <property type="term" value="F:tryptophan synthase activity"/>
    <property type="evidence" value="ECO:0007669"/>
    <property type="project" value="UniProtKB-EC"/>
</dbReference>
<keyword evidence="5 8" id="KW-0057">Aromatic amino acid biosynthesis</keyword>
<accession>A0ABX0VZL6</accession>
<feature type="active site" description="Proton acceptor" evidence="8">
    <location>
        <position position="61"/>
    </location>
</feature>
<dbReference type="Proteomes" id="UP000709466">
    <property type="component" value="Unassembled WGS sequence"/>
</dbReference>
<keyword evidence="3 8" id="KW-0028">Amino-acid biosynthesis</keyword>
<comment type="pathway">
    <text evidence="1 8">Amino-acid biosynthesis; L-tryptophan biosynthesis; L-tryptophan from chorismate: step 5/5.</text>
</comment>